<feature type="domain" description="AIPP2-like SPOC-like" evidence="6">
    <location>
        <begin position="146"/>
        <end position="199"/>
    </location>
</feature>
<dbReference type="OrthoDB" id="651601at2759"/>
<organism evidence="7 8">
    <name type="scientific">Zostera marina</name>
    <name type="common">Eelgrass</name>
    <dbReference type="NCBI Taxonomy" id="29655"/>
    <lineage>
        <taxon>Eukaryota</taxon>
        <taxon>Viridiplantae</taxon>
        <taxon>Streptophyta</taxon>
        <taxon>Embryophyta</taxon>
        <taxon>Tracheophyta</taxon>
        <taxon>Spermatophyta</taxon>
        <taxon>Magnoliopsida</taxon>
        <taxon>Liliopsida</taxon>
        <taxon>Zosteraceae</taxon>
        <taxon>Zostera</taxon>
    </lineage>
</organism>
<evidence type="ECO:0000256" key="1">
    <source>
        <dbReference type="ARBA" id="ARBA00022723"/>
    </source>
</evidence>
<keyword evidence="8" id="KW-1185">Reference proteome</keyword>
<keyword evidence="2" id="KW-0863">Zinc-finger</keyword>
<evidence type="ECO:0000313" key="8">
    <source>
        <dbReference type="Proteomes" id="UP000036987"/>
    </source>
</evidence>
<reference evidence="8" key="1">
    <citation type="journal article" date="2016" name="Nature">
        <title>The genome of the seagrass Zostera marina reveals angiosperm adaptation to the sea.</title>
        <authorList>
            <person name="Olsen J.L."/>
            <person name="Rouze P."/>
            <person name="Verhelst B."/>
            <person name="Lin Y.-C."/>
            <person name="Bayer T."/>
            <person name="Collen J."/>
            <person name="Dattolo E."/>
            <person name="De Paoli E."/>
            <person name="Dittami S."/>
            <person name="Maumus F."/>
            <person name="Michel G."/>
            <person name="Kersting A."/>
            <person name="Lauritano C."/>
            <person name="Lohaus R."/>
            <person name="Toepel M."/>
            <person name="Tonon T."/>
            <person name="Vanneste K."/>
            <person name="Amirebrahimi M."/>
            <person name="Brakel J."/>
            <person name="Bostroem C."/>
            <person name="Chovatia M."/>
            <person name="Grimwood J."/>
            <person name="Jenkins J.W."/>
            <person name="Jueterbock A."/>
            <person name="Mraz A."/>
            <person name="Stam W.T."/>
            <person name="Tice H."/>
            <person name="Bornberg-Bauer E."/>
            <person name="Green P.J."/>
            <person name="Pearson G.A."/>
            <person name="Procaccini G."/>
            <person name="Duarte C.M."/>
            <person name="Schmutz J."/>
            <person name="Reusch T.B.H."/>
            <person name="Van de Peer Y."/>
        </authorList>
    </citation>
    <scope>NUCLEOTIDE SEQUENCE [LARGE SCALE GENOMIC DNA]</scope>
    <source>
        <strain evidence="8">cv. Finnish</strain>
    </source>
</reference>
<keyword evidence="5" id="KW-0804">Transcription</keyword>
<accession>A0A0K9P696</accession>
<dbReference type="GO" id="GO:0034244">
    <property type="term" value="P:negative regulation of transcription elongation by RNA polymerase II"/>
    <property type="evidence" value="ECO:0007669"/>
    <property type="project" value="InterPro"/>
</dbReference>
<keyword evidence="3" id="KW-0862">Zinc</keyword>
<dbReference type="InterPro" id="IPR049914">
    <property type="entry name" value="PHD1-3/5-6"/>
</dbReference>
<dbReference type="GO" id="GO:0140566">
    <property type="term" value="F:histone reader activity"/>
    <property type="evidence" value="ECO:0007669"/>
    <property type="project" value="InterPro"/>
</dbReference>
<dbReference type="GO" id="GO:0008270">
    <property type="term" value="F:zinc ion binding"/>
    <property type="evidence" value="ECO:0007669"/>
    <property type="project" value="UniProtKB-KW"/>
</dbReference>
<dbReference type="InterPro" id="IPR056280">
    <property type="entry name" value="AIPP2-like_SPOC"/>
</dbReference>
<evidence type="ECO:0000256" key="5">
    <source>
        <dbReference type="ARBA" id="ARBA00023163"/>
    </source>
</evidence>
<dbReference type="PANTHER" id="PTHR33304:SF36">
    <property type="entry name" value="GB|AAF26970.1-RELATED"/>
    <property type="match status" value="1"/>
</dbReference>
<evidence type="ECO:0000259" key="6">
    <source>
        <dbReference type="Pfam" id="PF23121"/>
    </source>
</evidence>
<dbReference type="Proteomes" id="UP000036987">
    <property type="component" value="Unassembled WGS sequence"/>
</dbReference>
<dbReference type="AlphaFoldDB" id="A0A0K9P696"/>
<name>A0A0K9P696_ZOSMR</name>
<sequence>MKIESTKDTNQDCKEWRCESCGITDTYISPYKHLRLPPIKGKGKVKFIAEICNRPVLEKGKKRCKSLDLCTKVSSAFAKQSKPSASKMDASCKAIVKERATGMMASVLPPIKVEVADFPIKSDYLDNNIQTNGSHVEELTKPFGLRWKQEYNRILNYITDRDLGMRCRPNGVDLLFFSSKKLPLNDQRRDGELYLCGIFCSKKRKDHMNIPPGFTKHRSLD</sequence>
<comment type="caution">
    <text evidence="7">The sequence shown here is derived from an EMBL/GenBank/DDBJ whole genome shotgun (WGS) entry which is preliminary data.</text>
</comment>
<protein>
    <recommendedName>
        <fullName evidence="6">AIPP2-like SPOC-like domain-containing protein</fullName>
    </recommendedName>
</protein>
<evidence type="ECO:0000256" key="3">
    <source>
        <dbReference type="ARBA" id="ARBA00022833"/>
    </source>
</evidence>
<keyword evidence="4" id="KW-0805">Transcription regulation</keyword>
<dbReference type="EMBL" id="LFYR01001212">
    <property type="protein sequence ID" value="KMZ63737.1"/>
    <property type="molecule type" value="Genomic_DNA"/>
</dbReference>
<evidence type="ECO:0000313" key="7">
    <source>
        <dbReference type="EMBL" id="KMZ63737.1"/>
    </source>
</evidence>
<proteinExistence type="predicted"/>
<evidence type="ECO:0000256" key="2">
    <source>
        <dbReference type="ARBA" id="ARBA00022771"/>
    </source>
</evidence>
<dbReference type="Pfam" id="PF23121">
    <property type="entry name" value="SPOC_AIPP2"/>
    <property type="match status" value="1"/>
</dbReference>
<dbReference type="PANTHER" id="PTHR33304">
    <property type="match status" value="1"/>
</dbReference>
<evidence type="ECO:0000256" key="4">
    <source>
        <dbReference type="ARBA" id="ARBA00023015"/>
    </source>
</evidence>
<gene>
    <name evidence="7" type="ORF">ZOSMA_39G00080</name>
</gene>
<keyword evidence="1" id="KW-0479">Metal-binding</keyword>